<gene>
    <name evidence="1" type="ORF">S03H2_10384</name>
</gene>
<comment type="caution">
    <text evidence="1">The sequence shown here is derived from an EMBL/GenBank/DDBJ whole genome shotgun (WGS) entry which is preliminary data.</text>
</comment>
<organism evidence="1">
    <name type="scientific">marine sediment metagenome</name>
    <dbReference type="NCBI Taxonomy" id="412755"/>
    <lineage>
        <taxon>unclassified sequences</taxon>
        <taxon>metagenomes</taxon>
        <taxon>ecological metagenomes</taxon>
    </lineage>
</organism>
<feature type="non-terminal residue" evidence="1">
    <location>
        <position position="127"/>
    </location>
</feature>
<proteinExistence type="predicted"/>
<reference evidence="1" key="1">
    <citation type="journal article" date="2014" name="Front. Microbiol.">
        <title>High frequency of phylogenetically diverse reductive dehalogenase-homologous genes in deep subseafloor sedimentary metagenomes.</title>
        <authorList>
            <person name="Kawai M."/>
            <person name="Futagami T."/>
            <person name="Toyoda A."/>
            <person name="Takaki Y."/>
            <person name="Nishi S."/>
            <person name="Hori S."/>
            <person name="Arai W."/>
            <person name="Tsubouchi T."/>
            <person name="Morono Y."/>
            <person name="Uchiyama I."/>
            <person name="Ito T."/>
            <person name="Fujiyama A."/>
            <person name="Inagaki F."/>
            <person name="Takami H."/>
        </authorList>
    </citation>
    <scope>NUCLEOTIDE SEQUENCE</scope>
    <source>
        <strain evidence="1">Expedition CK06-06</strain>
    </source>
</reference>
<sequence>MKMDKIRRMIEKCNIPARDLYDLPTSGATFPDGAHYRMEISGIESLPEMEALINEMNKRKVPIHRVICMGKGTNLLTEKELRDLAWMGHDSQLELIVIPGPRANFDIGKHVQTDWGRYSGVRVRGSD</sequence>
<name>X1EQY7_9ZZZZ</name>
<dbReference type="AlphaFoldDB" id="X1EQY7"/>
<protein>
    <submittedName>
        <fullName evidence="1">Uncharacterized protein</fullName>
    </submittedName>
</protein>
<accession>X1EQY7</accession>
<evidence type="ECO:0000313" key="1">
    <source>
        <dbReference type="EMBL" id="GAH34982.1"/>
    </source>
</evidence>
<dbReference type="EMBL" id="BARU01005343">
    <property type="protein sequence ID" value="GAH34982.1"/>
    <property type="molecule type" value="Genomic_DNA"/>
</dbReference>